<dbReference type="VEuPathDB" id="VectorBase:AGAMI1_001712"/>
<reference evidence="1" key="3">
    <citation type="submission" date="2020-05" db="UniProtKB">
        <authorList>
            <consortium name="EnsemblMetazoa"/>
        </authorList>
    </citation>
    <scope>IDENTIFICATION</scope>
    <source>
        <strain evidence="1">PEST</strain>
    </source>
</reference>
<dbReference type="EnsemblMetazoa" id="AGAP004527-RA">
    <property type="protein sequence ID" value="AGAP004527-PA"/>
    <property type="gene ID" value="AGAP004527"/>
</dbReference>
<dbReference type="AlphaFoldDB" id="A0A1S4GLW4"/>
<dbReference type="InterPro" id="IPR003329">
    <property type="entry name" value="Cytidylyl_trans"/>
</dbReference>
<keyword evidence="2" id="KW-1185">Reference proteome</keyword>
<sequence length="254" mass="28557">MGLIPTLIVLFYVFESCFTGSSNSEHPIAALVLARGGSKGIPLKNIAEIQPNQTLLGRALGTIHQSGVFDSIWVSTDHEQIAYEADRHGAAVFARSAMHAQDHSTSLDAVREFLDAHPEIHNFALIQCTSPFLRAHYLVTAAHQFHSRMNAGMENAPACTFSVVRSYKLRWKEDVETGHLKAINFDPFARPRRQDWPGELVETGMFYFADRRLVMEMGSFQSETCTVVEVDEQDVLEIDNWRHLTLARILLGME</sequence>
<dbReference type="PANTHER" id="PTHR21485:SF3">
    <property type="entry name" value="N-ACYLNEURAMINATE CYTIDYLYLTRANSFERASE"/>
    <property type="match status" value="1"/>
</dbReference>
<dbReference type="VEuPathDB" id="VectorBase:AGAP004527"/>
<protein>
    <submittedName>
        <fullName evidence="1">Uncharacterized protein</fullName>
    </submittedName>
</protein>
<dbReference type="Proteomes" id="UP000007062">
    <property type="component" value="Chromosome 2R"/>
</dbReference>
<dbReference type="Pfam" id="PF02348">
    <property type="entry name" value="CTP_transf_3"/>
    <property type="match status" value="1"/>
</dbReference>
<dbReference type="CDD" id="cd02513">
    <property type="entry name" value="CMP-NeuAc_Synthase"/>
    <property type="match status" value="1"/>
</dbReference>
<reference evidence="1 2" key="2">
    <citation type="journal article" date="2004" name="Trends Parasitol.">
        <title>The Anopheles gambiae genome: an update.</title>
        <authorList>
            <person name="Mongin E."/>
            <person name="Louis C."/>
            <person name="Holt R.A."/>
            <person name="Birney E."/>
            <person name="Collins F.H."/>
        </authorList>
    </citation>
    <scope>NUCLEOTIDE SEQUENCE [LARGE SCALE GENOMIC DNA]</scope>
    <source>
        <strain evidence="1 2">PEST</strain>
    </source>
</reference>
<reference evidence="1 2" key="1">
    <citation type="journal article" date="2002" name="Science">
        <title>The genome sequence of the malaria mosquito Anopheles gambiae.</title>
        <authorList>
            <person name="Holt R.A."/>
            <person name="Subramanian G.M."/>
            <person name="Halpern A."/>
            <person name="Sutton G.G."/>
            <person name="Charlab R."/>
            <person name="Nusskern D.R."/>
            <person name="Wincker P."/>
            <person name="Clark A.G."/>
            <person name="Ribeiro J.M."/>
            <person name="Wides R."/>
            <person name="Salzberg S.L."/>
            <person name="Loftus B."/>
            <person name="Yandell M."/>
            <person name="Majoros W.H."/>
            <person name="Rusch D.B."/>
            <person name="Lai Z."/>
            <person name="Kraft C.L."/>
            <person name="Abril J.F."/>
            <person name="Anthouard V."/>
            <person name="Arensburger P."/>
            <person name="Atkinson P.W."/>
            <person name="Baden H."/>
            <person name="de Berardinis V."/>
            <person name="Baldwin D."/>
            <person name="Benes V."/>
            <person name="Biedler J."/>
            <person name="Blass C."/>
            <person name="Bolanos R."/>
            <person name="Boscus D."/>
            <person name="Barnstead M."/>
            <person name="Cai S."/>
            <person name="Center A."/>
            <person name="Chaturverdi K."/>
            <person name="Christophides G.K."/>
            <person name="Chrystal M.A."/>
            <person name="Clamp M."/>
            <person name="Cravchik A."/>
            <person name="Curwen V."/>
            <person name="Dana A."/>
            <person name="Delcher A."/>
            <person name="Dew I."/>
            <person name="Evans C.A."/>
            <person name="Flanigan M."/>
            <person name="Grundschober-Freimoser A."/>
            <person name="Friedli L."/>
            <person name="Gu Z."/>
            <person name="Guan P."/>
            <person name="Guigo R."/>
            <person name="Hillenmeyer M.E."/>
            <person name="Hladun S.L."/>
            <person name="Hogan J.R."/>
            <person name="Hong Y.S."/>
            <person name="Hoover J."/>
            <person name="Jaillon O."/>
            <person name="Ke Z."/>
            <person name="Kodira C."/>
            <person name="Kokoza E."/>
            <person name="Koutsos A."/>
            <person name="Letunic I."/>
            <person name="Levitsky A."/>
            <person name="Liang Y."/>
            <person name="Lin J.J."/>
            <person name="Lobo N.F."/>
            <person name="Lopez J.R."/>
            <person name="Malek J.A."/>
            <person name="McIntosh T.C."/>
            <person name="Meister S."/>
            <person name="Miller J."/>
            <person name="Mobarry C."/>
            <person name="Mongin E."/>
            <person name="Murphy S.D."/>
            <person name="O'Brochta D.A."/>
            <person name="Pfannkoch C."/>
            <person name="Qi R."/>
            <person name="Regier M.A."/>
            <person name="Remington K."/>
            <person name="Shao H."/>
            <person name="Sharakhova M.V."/>
            <person name="Sitter C.D."/>
            <person name="Shetty J."/>
            <person name="Smith T.J."/>
            <person name="Strong R."/>
            <person name="Sun J."/>
            <person name="Thomasova D."/>
            <person name="Ton L.Q."/>
            <person name="Topalis P."/>
            <person name="Tu Z."/>
            <person name="Unger M.F."/>
            <person name="Walenz B."/>
            <person name="Wang A."/>
            <person name="Wang J."/>
            <person name="Wang M."/>
            <person name="Wang X."/>
            <person name="Woodford K.J."/>
            <person name="Wortman J.R."/>
            <person name="Wu M."/>
            <person name="Yao A."/>
            <person name="Zdobnov E.M."/>
            <person name="Zhang H."/>
            <person name="Zhao Q."/>
            <person name="Zhao S."/>
            <person name="Zhu S.C."/>
            <person name="Zhimulev I."/>
            <person name="Coluzzi M."/>
            <person name="della Torre A."/>
            <person name="Roth C.W."/>
            <person name="Louis C."/>
            <person name="Kalush F."/>
            <person name="Mural R.J."/>
            <person name="Myers E.W."/>
            <person name="Adams M.D."/>
            <person name="Smith H.O."/>
            <person name="Broder S."/>
            <person name="Gardner M.J."/>
            <person name="Fraser C.M."/>
            <person name="Birney E."/>
            <person name="Bork P."/>
            <person name="Brey P.T."/>
            <person name="Venter J.C."/>
            <person name="Weissenbach J."/>
            <person name="Kafatos F.C."/>
            <person name="Collins F.H."/>
            <person name="Hoffman S.L."/>
        </authorList>
    </citation>
    <scope>NUCLEOTIDE SEQUENCE [LARGE SCALE GENOMIC DNA]</scope>
    <source>
        <strain evidence="1 2">PEST</strain>
    </source>
</reference>
<dbReference type="Gene3D" id="3.90.550.10">
    <property type="entry name" value="Spore Coat Polysaccharide Biosynthesis Protein SpsA, Chain A"/>
    <property type="match status" value="1"/>
</dbReference>
<dbReference type="PANTHER" id="PTHR21485">
    <property type="entry name" value="HAD SUPERFAMILY MEMBERS CMAS AND KDSC"/>
    <property type="match status" value="1"/>
</dbReference>
<dbReference type="InterPro" id="IPR050793">
    <property type="entry name" value="CMP-NeuNAc_synthase"/>
</dbReference>
<dbReference type="InterPro" id="IPR029044">
    <property type="entry name" value="Nucleotide-diphossugar_trans"/>
</dbReference>
<dbReference type="SUPFAM" id="SSF53448">
    <property type="entry name" value="Nucleotide-diphospho-sugar transferases"/>
    <property type="match status" value="1"/>
</dbReference>
<proteinExistence type="predicted"/>
<organism evidence="1 2">
    <name type="scientific">Anopheles gambiae</name>
    <name type="common">African malaria mosquito</name>
    <dbReference type="NCBI Taxonomy" id="7165"/>
    <lineage>
        <taxon>Eukaryota</taxon>
        <taxon>Metazoa</taxon>
        <taxon>Ecdysozoa</taxon>
        <taxon>Arthropoda</taxon>
        <taxon>Hexapoda</taxon>
        <taxon>Insecta</taxon>
        <taxon>Pterygota</taxon>
        <taxon>Neoptera</taxon>
        <taxon>Endopterygota</taxon>
        <taxon>Diptera</taxon>
        <taxon>Nematocera</taxon>
        <taxon>Culicoidea</taxon>
        <taxon>Culicidae</taxon>
        <taxon>Anophelinae</taxon>
        <taxon>Anopheles</taxon>
    </lineage>
</organism>
<name>A0A1S4GLW4_ANOGA</name>
<dbReference type="FunCoup" id="A0A1S4GLW4">
    <property type="interactions" value="82"/>
</dbReference>
<accession>A0A1S4GLW4</accession>
<dbReference type="InParanoid" id="A0A1S4GLW4"/>
<evidence type="ECO:0000313" key="2">
    <source>
        <dbReference type="Proteomes" id="UP000007062"/>
    </source>
</evidence>
<dbReference type="GO" id="GO:0008781">
    <property type="term" value="F:N-acylneuraminate cytidylyltransferase activity"/>
    <property type="evidence" value="ECO:0000318"/>
    <property type="project" value="GO_Central"/>
</dbReference>
<evidence type="ECO:0000313" key="1">
    <source>
        <dbReference type="EnsemblMetazoa" id="AGAP004527-PA"/>
    </source>
</evidence>
<dbReference type="EMBL" id="AAAB01008898">
    <property type="status" value="NOT_ANNOTATED_CDS"/>
    <property type="molecule type" value="Genomic_DNA"/>
</dbReference>